<protein>
    <submittedName>
        <fullName evidence="4">DUF4349 domain-containing protein</fullName>
    </submittedName>
</protein>
<feature type="transmembrane region" description="Helical" evidence="1">
    <location>
        <begin position="287"/>
        <end position="305"/>
    </location>
</feature>
<keyword evidence="1" id="KW-0812">Transmembrane</keyword>
<keyword evidence="1" id="KW-1133">Transmembrane helix</keyword>
<gene>
    <name evidence="4" type="ORF">FEF09_15995</name>
</gene>
<organism evidence="4 5">
    <name type="scientific">Chitinophaga pinensis</name>
    <dbReference type="NCBI Taxonomy" id="79329"/>
    <lineage>
        <taxon>Bacteria</taxon>
        <taxon>Pseudomonadati</taxon>
        <taxon>Bacteroidota</taxon>
        <taxon>Chitinophagia</taxon>
        <taxon>Chitinophagales</taxon>
        <taxon>Chitinophagaceae</taxon>
        <taxon>Chitinophaga</taxon>
    </lineage>
</organism>
<dbReference type="RefSeq" id="WP_146306057.1">
    <property type="nucleotide sequence ID" value="NZ_VOHS01000015.1"/>
</dbReference>
<dbReference type="InterPro" id="IPR025645">
    <property type="entry name" value="DUF4349"/>
</dbReference>
<sequence>MTRRCFFFRYTPIPVSLLLLSLLTLMSCARKAEQKTTPSYLAVKEYSQEATKYKSEGDDVAPADEESANGAGVVSSVHFTPPVIAKEPLLAEIPKKIIKDGELQYAVRNYNDARNEMHAIVARYNGYITEENESRSDLTWIVNVKIKVPVERFDSCLETLAGTAGTLMLKRVAATDVTEEYVDVASRMKAKKEVELRYLDILKQAKSVEDILKVEEQLKSIREEIEAAQGRLQYIDHNVAMSTISLSIQQTFATSSPQGPGFFSRIFFSIKDGWNNLLSFLVDIVQMWPGILIVVVIVVLIRKYIKRRKMRKMVSVS</sequence>
<dbReference type="OrthoDB" id="5381491at2"/>
<evidence type="ECO:0000313" key="4">
    <source>
        <dbReference type="EMBL" id="TWV99491.1"/>
    </source>
</evidence>
<evidence type="ECO:0000313" key="5">
    <source>
        <dbReference type="Proteomes" id="UP000318815"/>
    </source>
</evidence>
<evidence type="ECO:0000256" key="2">
    <source>
        <dbReference type="SAM" id="SignalP"/>
    </source>
</evidence>
<feature type="signal peptide" evidence="2">
    <location>
        <begin position="1"/>
        <end position="32"/>
    </location>
</feature>
<dbReference type="EMBL" id="VOHS01000015">
    <property type="protein sequence ID" value="TWV99491.1"/>
    <property type="molecule type" value="Genomic_DNA"/>
</dbReference>
<dbReference type="Proteomes" id="UP000318815">
    <property type="component" value="Unassembled WGS sequence"/>
</dbReference>
<dbReference type="PROSITE" id="PS51257">
    <property type="entry name" value="PROKAR_LIPOPROTEIN"/>
    <property type="match status" value="1"/>
</dbReference>
<dbReference type="AlphaFoldDB" id="A0A5C6LRI3"/>
<accession>A0A5C6LRI3</accession>
<proteinExistence type="predicted"/>
<comment type="caution">
    <text evidence="4">The sequence shown here is derived from an EMBL/GenBank/DDBJ whole genome shotgun (WGS) entry which is preliminary data.</text>
</comment>
<keyword evidence="5" id="KW-1185">Reference proteome</keyword>
<feature type="domain" description="DUF4349" evidence="3">
    <location>
        <begin position="96"/>
        <end position="300"/>
    </location>
</feature>
<dbReference type="Pfam" id="PF14257">
    <property type="entry name" value="DUF4349"/>
    <property type="match status" value="1"/>
</dbReference>
<reference evidence="4 5" key="1">
    <citation type="submission" date="2019-08" db="EMBL/GenBank/DDBJ databases">
        <title>Whole genome sequencing of chitin degrading bacteria Chitinophaga pinensis YS16.</title>
        <authorList>
            <person name="Singh R.P."/>
            <person name="Manchanda G."/>
            <person name="Maurya I.K."/>
            <person name="Joshi N.K."/>
            <person name="Srivastava A.K."/>
        </authorList>
    </citation>
    <scope>NUCLEOTIDE SEQUENCE [LARGE SCALE GENOMIC DNA]</scope>
    <source>
        <strain evidence="4 5">YS-16</strain>
    </source>
</reference>
<evidence type="ECO:0000256" key="1">
    <source>
        <dbReference type="SAM" id="Phobius"/>
    </source>
</evidence>
<evidence type="ECO:0000259" key="3">
    <source>
        <dbReference type="Pfam" id="PF14257"/>
    </source>
</evidence>
<name>A0A5C6LRI3_9BACT</name>
<feature type="chain" id="PRO_5022847205" evidence="2">
    <location>
        <begin position="33"/>
        <end position="317"/>
    </location>
</feature>
<keyword evidence="1" id="KW-0472">Membrane</keyword>
<keyword evidence="2" id="KW-0732">Signal</keyword>